<evidence type="ECO:0000313" key="3">
    <source>
        <dbReference type="Proteomes" id="UP000198656"/>
    </source>
</evidence>
<dbReference type="SUPFAM" id="SSF54810">
    <property type="entry name" value="GMP synthetase C-terminal dimerisation domain"/>
    <property type="match status" value="1"/>
</dbReference>
<dbReference type="Pfam" id="PF00958">
    <property type="entry name" value="GMP_synt_C"/>
    <property type="match status" value="1"/>
</dbReference>
<protein>
    <submittedName>
        <fullName evidence="2">GMP synthase C terminal domain-containing protein</fullName>
    </submittedName>
</protein>
<name>A0A1G8L385_9FIRM</name>
<accession>A0A1G8L385</accession>
<dbReference type="InterPro" id="IPR001674">
    <property type="entry name" value="GMP_synth_C"/>
</dbReference>
<feature type="domain" description="GMP synthase C-terminal" evidence="1">
    <location>
        <begin position="34"/>
        <end position="67"/>
    </location>
</feature>
<keyword evidence="3" id="KW-1185">Reference proteome</keyword>
<evidence type="ECO:0000259" key="1">
    <source>
        <dbReference type="Pfam" id="PF00958"/>
    </source>
</evidence>
<dbReference type="GO" id="GO:0003922">
    <property type="term" value="F:GMP synthase (glutamine-hydrolyzing) activity"/>
    <property type="evidence" value="ECO:0007669"/>
    <property type="project" value="InterPro"/>
</dbReference>
<dbReference type="EMBL" id="FNCP01000044">
    <property type="protein sequence ID" value="SDI50174.1"/>
    <property type="molecule type" value="Genomic_DNA"/>
</dbReference>
<dbReference type="Proteomes" id="UP000198656">
    <property type="component" value="Unassembled WGS sequence"/>
</dbReference>
<dbReference type="AlphaFoldDB" id="A0A1G8L385"/>
<proteinExistence type="predicted"/>
<sequence>MESVFLYIIIRVQVESSKPLIMQNSKPLTLLFNARLPYELLHNISSRIVNEVKGVNRGVYDITSKPLGKNISCLK</sequence>
<dbReference type="STRING" id="1121419.SAMN05443529_14411"/>
<reference evidence="3" key="1">
    <citation type="submission" date="2016-10" db="EMBL/GenBank/DDBJ databases">
        <authorList>
            <person name="Varghese N."/>
            <person name="Submissions S."/>
        </authorList>
    </citation>
    <scope>NUCLEOTIDE SEQUENCE [LARGE SCALE GENOMIC DNA]</scope>
    <source>
        <strain evidence="3">DSM 8344</strain>
    </source>
</reference>
<organism evidence="2 3">
    <name type="scientific">Desulfosporosinus hippei DSM 8344</name>
    <dbReference type="NCBI Taxonomy" id="1121419"/>
    <lineage>
        <taxon>Bacteria</taxon>
        <taxon>Bacillati</taxon>
        <taxon>Bacillota</taxon>
        <taxon>Clostridia</taxon>
        <taxon>Eubacteriales</taxon>
        <taxon>Desulfitobacteriaceae</taxon>
        <taxon>Desulfosporosinus</taxon>
    </lineage>
</organism>
<evidence type="ECO:0000313" key="2">
    <source>
        <dbReference type="EMBL" id="SDI50174.1"/>
    </source>
</evidence>
<gene>
    <name evidence="2" type="ORF">SAMN05443529_14411</name>
</gene>
<dbReference type="Gene3D" id="3.30.300.10">
    <property type="match status" value="1"/>
</dbReference>
<dbReference type="GO" id="GO:0005524">
    <property type="term" value="F:ATP binding"/>
    <property type="evidence" value="ECO:0007669"/>
    <property type="project" value="InterPro"/>
</dbReference>